<dbReference type="KEGG" id="bfo:118432410"/>
<feature type="domain" description="EGF-like" evidence="3 4">
    <location>
        <begin position="202"/>
        <end position="213"/>
    </location>
</feature>
<evidence type="ECO:0000256" key="2">
    <source>
        <dbReference type="SAM" id="SignalP"/>
    </source>
</evidence>
<dbReference type="PANTHER" id="PTHR15926">
    <property type="entry name" value="ALL-TRANS RETINOIC ACID-INDUCED DIFFERENTIATION FACTOR"/>
    <property type="match status" value="1"/>
</dbReference>
<dbReference type="Gene3D" id="3.80.10.10">
    <property type="entry name" value="Ribonuclease Inhibitor"/>
    <property type="match status" value="1"/>
</dbReference>
<keyword evidence="1" id="KW-0812">Transmembrane</keyword>
<dbReference type="PANTHER" id="PTHR15926:SF1">
    <property type="entry name" value="ALL-TRANS RETINOIC ACID-INDUCED DIFFERENTIATION FACTOR"/>
    <property type="match status" value="1"/>
</dbReference>
<dbReference type="RefSeq" id="XP_035699865.1">
    <property type="nucleotide sequence ID" value="XM_035843972.1"/>
</dbReference>
<organism evidence="5 6">
    <name type="scientific">Branchiostoma floridae</name>
    <name type="common">Florida lancelet</name>
    <name type="synonym">Amphioxus</name>
    <dbReference type="NCBI Taxonomy" id="7739"/>
    <lineage>
        <taxon>Eukaryota</taxon>
        <taxon>Metazoa</taxon>
        <taxon>Chordata</taxon>
        <taxon>Cephalochordata</taxon>
        <taxon>Leptocardii</taxon>
        <taxon>Amphioxiformes</taxon>
        <taxon>Branchiostomatidae</taxon>
        <taxon>Branchiostoma</taxon>
    </lineage>
</organism>
<evidence type="ECO:0000256" key="1">
    <source>
        <dbReference type="SAM" id="Phobius"/>
    </source>
</evidence>
<evidence type="ECO:0000313" key="5">
    <source>
        <dbReference type="Proteomes" id="UP000001554"/>
    </source>
</evidence>
<dbReference type="AlphaFoldDB" id="A0A9J7MFN1"/>
<evidence type="ECO:0000259" key="4">
    <source>
        <dbReference type="PROSITE" id="PS01186"/>
    </source>
</evidence>
<keyword evidence="5" id="KW-1185">Reference proteome</keyword>
<dbReference type="InterPro" id="IPR000742">
    <property type="entry name" value="EGF"/>
</dbReference>
<dbReference type="Proteomes" id="UP000001554">
    <property type="component" value="Chromosome 2"/>
</dbReference>
<name>A0A9J7MFN1_BRAFL</name>
<evidence type="ECO:0000259" key="3">
    <source>
        <dbReference type="PROSITE" id="PS00022"/>
    </source>
</evidence>
<proteinExistence type="predicted"/>
<dbReference type="OrthoDB" id="9989713at2759"/>
<sequence length="250" mass="27268">MCAKDETSRPKMAKPGRSFTTLLFFVCCLLCLLLTRGQKDERMSICHLSSCGSPLADDGKVYGMCQGRHGLQVWGRCCVNVTENTHNFTVGLDLSGCNIHDEFFQESPLLTLTHLQALVLDNNPITVLSSEAVAGLTELNYISVPTHSNCSCPGGEEAWNHLIRSVNTTLCLKQTSTCTRYNEACPASSSHCVEDGPGLFLCLCKEGYHGYKCLRQGTFPMSAFLAGLGSSTVILAAVLWVLLRRHVKTA</sequence>
<reference evidence="5" key="1">
    <citation type="journal article" date="2020" name="Nat. Ecol. Evol.">
        <title>Deeply conserved synteny resolves early events in vertebrate evolution.</title>
        <authorList>
            <person name="Simakov O."/>
            <person name="Marletaz F."/>
            <person name="Yue J.X."/>
            <person name="O'Connell B."/>
            <person name="Jenkins J."/>
            <person name="Brandt A."/>
            <person name="Calef R."/>
            <person name="Tung C.H."/>
            <person name="Huang T.K."/>
            <person name="Schmutz J."/>
            <person name="Satoh N."/>
            <person name="Yu J.K."/>
            <person name="Putnam N.H."/>
            <person name="Green R.E."/>
            <person name="Rokhsar D.S."/>
        </authorList>
    </citation>
    <scope>NUCLEOTIDE SEQUENCE [LARGE SCALE GENOMIC DNA]</scope>
    <source>
        <strain evidence="5">S238N-H82</strain>
    </source>
</reference>
<dbReference type="OMA" id="KMAPHGP"/>
<keyword evidence="1" id="KW-0472">Membrane</keyword>
<dbReference type="InterPro" id="IPR042350">
    <property type="entry name" value="ATRAID"/>
</dbReference>
<gene>
    <name evidence="6" type="primary">LOC118432410</name>
</gene>
<feature type="signal peptide" evidence="2">
    <location>
        <begin position="1"/>
        <end position="37"/>
    </location>
</feature>
<feature type="transmembrane region" description="Helical" evidence="1">
    <location>
        <begin position="221"/>
        <end position="243"/>
    </location>
</feature>
<dbReference type="InterPro" id="IPR032675">
    <property type="entry name" value="LRR_dom_sf"/>
</dbReference>
<dbReference type="SUPFAM" id="SSF52058">
    <property type="entry name" value="L domain-like"/>
    <property type="match status" value="1"/>
</dbReference>
<accession>A0A9J7MFN1</accession>
<keyword evidence="2" id="KW-0732">Signal</keyword>
<evidence type="ECO:0000313" key="6">
    <source>
        <dbReference type="RefSeq" id="XP_035699865.1"/>
    </source>
</evidence>
<feature type="chain" id="PRO_5039902240" evidence="2">
    <location>
        <begin position="38"/>
        <end position="250"/>
    </location>
</feature>
<dbReference type="PROSITE" id="PS00022">
    <property type="entry name" value="EGF_1"/>
    <property type="match status" value="1"/>
</dbReference>
<dbReference type="GeneID" id="118432410"/>
<keyword evidence="1" id="KW-1133">Transmembrane helix</keyword>
<protein>
    <submittedName>
        <fullName evidence="6">All-trans retinoic acid-induced differentiation factor-like isoform X1</fullName>
    </submittedName>
</protein>
<reference evidence="6" key="2">
    <citation type="submission" date="2025-08" db="UniProtKB">
        <authorList>
            <consortium name="RefSeq"/>
        </authorList>
    </citation>
    <scope>IDENTIFICATION</scope>
    <source>
        <strain evidence="6">S238N-H82</strain>
        <tissue evidence="6">Testes</tissue>
    </source>
</reference>
<dbReference type="PROSITE" id="PS01186">
    <property type="entry name" value="EGF_2"/>
    <property type="match status" value="1"/>
</dbReference>